<dbReference type="Pfam" id="PF02272">
    <property type="entry name" value="DHHA1"/>
    <property type="match status" value="1"/>
</dbReference>
<evidence type="ECO:0000259" key="2">
    <source>
        <dbReference type="Pfam" id="PF02272"/>
    </source>
</evidence>
<evidence type="ECO:0000259" key="1">
    <source>
        <dbReference type="Pfam" id="PF01368"/>
    </source>
</evidence>
<dbReference type="AlphaFoldDB" id="A0A211YP92"/>
<sequence>MTRQQGGLKNSYVPEWLRKKTEEMLNLAEEAGTPIVVMGHRNADPDALAAAYVVKEILRSSGYDARLVFPEGLSQASKRLVRDIMGKEPGDVEDEPPEESAMAVVVDTASPEQLGELANFALNVLLVVIDHHSSNKLVERAKVAIYDPHARAVSELVYLMATHVLGLRLEKPVLELLLAGIVYDTRHFILSNARTLRIAAELLEQGASLERVLKALQSPPMEPPERIARIKGAKRMHSIRAGDYIIAFTHVGAYESSVARAILDLGADLVIVVSERGSETRVVGRARKSIVEKLGLHLGRDIMEQLSRSLGGGGGGHAQAAGASVRASLERVFSEVVRIVENFLRSRGLQPQPIT</sequence>
<organism evidence="3 4">
    <name type="scientific">Pyrodictium delaneyi</name>
    <dbReference type="NCBI Taxonomy" id="1273541"/>
    <lineage>
        <taxon>Archaea</taxon>
        <taxon>Thermoproteota</taxon>
        <taxon>Thermoprotei</taxon>
        <taxon>Desulfurococcales</taxon>
        <taxon>Pyrodictiaceae</taxon>
        <taxon>Pyrodictium</taxon>
    </lineage>
</organism>
<dbReference type="InterPro" id="IPR051319">
    <property type="entry name" value="Oligoribo/pAp-PDE_c-di-AMP_PDE"/>
</dbReference>
<dbReference type="EMBL" id="NCQP01000002">
    <property type="protein sequence ID" value="OWJ54809.1"/>
    <property type="molecule type" value="Genomic_DNA"/>
</dbReference>
<dbReference type="InterPro" id="IPR038763">
    <property type="entry name" value="DHH_sf"/>
</dbReference>
<accession>A0A211YP92</accession>
<dbReference type="Proteomes" id="UP000196694">
    <property type="component" value="Unassembled WGS sequence"/>
</dbReference>
<gene>
    <name evidence="3" type="ORF">Pdsh_03580</name>
</gene>
<dbReference type="InterPro" id="IPR003156">
    <property type="entry name" value="DHHA1_dom"/>
</dbReference>
<evidence type="ECO:0000313" key="3">
    <source>
        <dbReference type="EMBL" id="OWJ54809.1"/>
    </source>
</evidence>
<feature type="domain" description="DHHA1" evidence="2">
    <location>
        <begin position="267"/>
        <end position="344"/>
    </location>
</feature>
<dbReference type="PANTHER" id="PTHR47618:SF1">
    <property type="entry name" value="BIFUNCTIONAL OLIGORIBONUCLEASE AND PAP PHOSPHATASE NRNA"/>
    <property type="match status" value="1"/>
</dbReference>
<dbReference type="Gene3D" id="3.90.1640.10">
    <property type="entry name" value="inorganic pyrophosphatase (n-terminal core)"/>
    <property type="match status" value="1"/>
</dbReference>
<dbReference type="PANTHER" id="PTHR47618">
    <property type="entry name" value="BIFUNCTIONAL OLIGORIBONUCLEASE AND PAP PHOSPHATASE NRNA"/>
    <property type="match status" value="1"/>
</dbReference>
<dbReference type="InterPro" id="IPR001667">
    <property type="entry name" value="DDH_dom"/>
</dbReference>
<reference evidence="3 4" key="1">
    <citation type="submission" date="2017-05" db="EMBL/GenBank/DDBJ databases">
        <title>The draft genome of the hyperthermophilic archaeon 'Pyrodictium delaneyi strain Hulk', an iron and nitrate reducer, reveals the capacity for sulfate reduction.</title>
        <authorList>
            <person name="Demey L.M."/>
            <person name="Miller C."/>
            <person name="Manzella M."/>
            <person name="Reguera G."/>
            <person name="Kashefi K."/>
        </authorList>
    </citation>
    <scope>NUCLEOTIDE SEQUENCE [LARGE SCALE GENOMIC DNA]</scope>
    <source>
        <strain evidence="3 4">Hulk</strain>
    </source>
</reference>
<dbReference type="Gene3D" id="3.10.310.30">
    <property type="match status" value="1"/>
</dbReference>
<evidence type="ECO:0000313" key="4">
    <source>
        <dbReference type="Proteomes" id="UP000196694"/>
    </source>
</evidence>
<dbReference type="Pfam" id="PF01368">
    <property type="entry name" value="DHH"/>
    <property type="match status" value="1"/>
</dbReference>
<dbReference type="GO" id="GO:0003676">
    <property type="term" value="F:nucleic acid binding"/>
    <property type="evidence" value="ECO:0007669"/>
    <property type="project" value="InterPro"/>
</dbReference>
<dbReference type="SUPFAM" id="SSF64182">
    <property type="entry name" value="DHH phosphoesterases"/>
    <property type="match status" value="1"/>
</dbReference>
<name>A0A211YP92_9CREN</name>
<feature type="domain" description="DDH" evidence="1">
    <location>
        <begin position="35"/>
        <end position="181"/>
    </location>
</feature>
<protein>
    <submittedName>
        <fullName evidence="3">Phosphoesterase</fullName>
    </submittedName>
</protein>
<comment type="caution">
    <text evidence="3">The sequence shown here is derived from an EMBL/GenBank/DDBJ whole genome shotgun (WGS) entry which is preliminary data.</text>
</comment>
<proteinExistence type="predicted"/>
<keyword evidence="4" id="KW-1185">Reference proteome</keyword>